<evidence type="ECO:0000256" key="2">
    <source>
        <dbReference type="SAM" id="SignalP"/>
    </source>
</evidence>
<organism evidence="3 4">
    <name type="scientific">Oncorhynchus mykiss</name>
    <name type="common">Rainbow trout</name>
    <name type="synonym">Salmo gairdneri</name>
    <dbReference type="NCBI Taxonomy" id="8022"/>
    <lineage>
        <taxon>Eukaryota</taxon>
        <taxon>Metazoa</taxon>
        <taxon>Chordata</taxon>
        <taxon>Craniata</taxon>
        <taxon>Vertebrata</taxon>
        <taxon>Euteleostomi</taxon>
        <taxon>Actinopterygii</taxon>
        <taxon>Neopterygii</taxon>
        <taxon>Teleostei</taxon>
        <taxon>Protacanthopterygii</taxon>
        <taxon>Salmoniformes</taxon>
        <taxon>Salmonidae</taxon>
        <taxon>Salmoninae</taxon>
        <taxon>Oncorhynchus</taxon>
    </lineage>
</organism>
<dbReference type="Proteomes" id="UP000193380">
    <property type="component" value="Unassembled WGS sequence"/>
</dbReference>
<protein>
    <submittedName>
        <fullName evidence="3">Uncharacterized protein</fullName>
    </submittedName>
</protein>
<dbReference type="PaxDb" id="8022-A0A060Z3T2"/>
<evidence type="ECO:0000313" key="3">
    <source>
        <dbReference type="EMBL" id="CDQ95960.1"/>
    </source>
</evidence>
<accession>A0A060Z3T2</accession>
<dbReference type="STRING" id="8022.A0A060Z3T2"/>
<dbReference type="EMBL" id="FR923450">
    <property type="protein sequence ID" value="CDQ95960.1"/>
    <property type="molecule type" value="Genomic_DNA"/>
</dbReference>
<proteinExistence type="predicted"/>
<feature type="chain" id="PRO_5001596806" evidence="2">
    <location>
        <begin position="19"/>
        <end position="74"/>
    </location>
</feature>
<feature type="signal peptide" evidence="2">
    <location>
        <begin position="1"/>
        <end position="18"/>
    </location>
</feature>
<sequence>LFFFFSLSLVSAVKPTAAAPPAAAHGARTESTVKINRMRLRIAQRLKEGSADSCHAHHLQRDRHEQHPEDEEAP</sequence>
<reference evidence="3" key="2">
    <citation type="submission" date="2014-03" db="EMBL/GenBank/DDBJ databases">
        <authorList>
            <person name="Genoscope - CEA"/>
        </authorList>
    </citation>
    <scope>NUCLEOTIDE SEQUENCE</scope>
</reference>
<reference evidence="3" key="1">
    <citation type="journal article" date="2014" name="Nat. Commun.">
        <title>The rainbow trout genome provides novel insights into evolution after whole-genome duplication in vertebrates.</title>
        <authorList>
            <person name="Berthelot C."/>
            <person name="Brunet F."/>
            <person name="Chalopin D."/>
            <person name="Juanchich A."/>
            <person name="Bernard M."/>
            <person name="Noel B."/>
            <person name="Bento P."/>
            <person name="Da Silva C."/>
            <person name="Labadie K."/>
            <person name="Alberti A."/>
            <person name="Aury J.M."/>
            <person name="Louis A."/>
            <person name="Dehais P."/>
            <person name="Bardou P."/>
            <person name="Montfort J."/>
            <person name="Klopp C."/>
            <person name="Cabau C."/>
            <person name="Gaspin C."/>
            <person name="Thorgaard G.H."/>
            <person name="Boussaha M."/>
            <person name="Quillet E."/>
            <person name="Guyomard R."/>
            <person name="Galiana D."/>
            <person name="Bobe J."/>
            <person name="Volff J.N."/>
            <person name="Genet C."/>
            <person name="Wincker P."/>
            <person name="Jaillon O."/>
            <person name="Roest Crollius H."/>
            <person name="Guiguen Y."/>
        </authorList>
    </citation>
    <scope>NUCLEOTIDE SEQUENCE [LARGE SCALE GENOMIC DNA]</scope>
</reference>
<gene>
    <name evidence="3" type="ORF">GSONMT00057908001</name>
</gene>
<evidence type="ECO:0000313" key="4">
    <source>
        <dbReference type="Proteomes" id="UP000193380"/>
    </source>
</evidence>
<dbReference type="AlphaFoldDB" id="A0A060Z3T2"/>
<evidence type="ECO:0000256" key="1">
    <source>
        <dbReference type="SAM" id="MobiDB-lite"/>
    </source>
</evidence>
<feature type="region of interest" description="Disordered" evidence="1">
    <location>
        <begin position="47"/>
        <end position="74"/>
    </location>
</feature>
<name>A0A060Z3T2_ONCMY</name>
<keyword evidence="2" id="KW-0732">Signal</keyword>
<feature type="non-terminal residue" evidence="3">
    <location>
        <position position="1"/>
    </location>
</feature>